<dbReference type="GO" id="GO:0003697">
    <property type="term" value="F:single-stranded DNA binding"/>
    <property type="evidence" value="ECO:0007669"/>
    <property type="project" value="InterPro"/>
</dbReference>
<dbReference type="InterPro" id="IPR003738">
    <property type="entry name" value="SRAP"/>
</dbReference>
<dbReference type="GO" id="GO:0106300">
    <property type="term" value="P:protein-DNA covalent cross-linking repair"/>
    <property type="evidence" value="ECO:0007669"/>
    <property type="project" value="InterPro"/>
</dbReference>
<feature type="compositionally biased region" description="Basic and acidic residues" evidence="1">
    <location>
        <begin position="48"/>
        <end position="57"/>
    </location>
</feature>
<gene>
    <name evidence="2" type="ORF">HMPREF9233_00328</name>
</gene>
<name>K9EI43_9ACTO</name>
<comment type="caution">
    <text evidence="2">The sequence shown here is derived from an EMBL/GenBank/DDBJ whole genome shotgun (WGS) entry which is preliminary data.</text>
</comment>
<proteinExistence type="predicted"/>
<dbReference type="HOGENOM" id="CLU_1944103_0_0_11"/>
<dbReference type="InterPro" id="IPR036590">
    <property type="entry name" value="SRAP-like"/>
</dbReference>
<reference evidence="2 3" key="1">
    <citation type="submission" date="2012-09" db="EMBL/GenBank/DDBJ databases">
        <title>The Genome Sequence of Actinobaculum massiliae ACS-171-V-COL2.</title>
        <authorList>
            <consortium name="The Broad Institute Genome Sequencing Platform"/>
            <person name="Earl A."/>
            <person name="Ward D."/>
            <person name="Feldgarden M."/>
            <person name="Gevers D."/>
            <person name="Saerens B."/>
            <person name="Vaneechoutte M."/>
            <person name="Walker B."/>
            <person name="Young S.K."/>
            <person name="Zeng Q."/>
            <person name="Gargeya S."/>
            <person name="Fitzgerald M."/>
            <person name="Haas B."/>
            <person name="Abouelleil A."/>
            <person name="Alvarado L."/>
            <person name="Arachchi H.M."/>
            <person name="Berlin A."/>
            <person name="Chapman S.B."/>
            <person name="Goldberg J."/>
            <person name="Griggs A."/>
            <person name="Gujja S."/>
            <person name="Hansen M."/>
            <person name="Howarth C."/>
            <person name="Imamovic A."/>
            <person name="Larimer J."/>
            <person name="McCowen C."/>
            <person name="Montmayeur A."/>
            <person name="Murphy C."/>
            <person name="Neiman D."/>
            <person name="Pearson M."/>
            <person name="Priest M."/>
            <person name="Roberts A."/>
            <person name="Saif S."/>
            <person name="Shea T."/>
            <person name="Sisk P."/>
            <person name="Sykes S."/>
            <person name="Wortman J."/>
            <person name="Nusbaum C."/>
            <person name="Birren B."/>
        </authorList>
    </citation>
    <scope>NUCLEOTIDE SEQUENCE [LARGE SCALE GENOMIC DNA]</scope>
    <source>
        <strain evidence="3">ACS-171-V-Col2</strain>
    </source>
</reference>
<sequence length="129" mass="13377">MCGRYANFLPTPELQLRFDLNEVSERARNYAPNYNVAPTTSVPVIIEHGPRRADDGGAKGVEPGSATSATGRSGVAGSSGAASSAERSAAGAADRPAVIRELLLARWGWPGSTPGGKIPRANGFFLPPS</sequence>
<dbReference type="Gene3D" id="3.90.1680.10">
    <property type="entry name" value="SOS response associated peptidase-like"/>
    <property type="match status" value="1"/>
</dbReference>
<organism evidence="2 3">
    <name type="scientific">Actinobaculum massiliense ACS-171-V-Col2</name>
    <dbReference type="NCBI Taxonomy" id="883066"/>
    <lineage>
        <taxon>Bacteria</taxon>
        <taxon>Bacillati</taxon>
        <taxon>Actinomycetota</taxon>
        <taxon>Actinomycetes</taxon>
        <taxon>Actinomycetales</taxon>
        <taxon>Actinomycetaceae</taxon>
        <taxon>Actinobaculum</taxon>
    </lineage>
</organism>
<dbReference type="SUPFAM" id="SSF143081">
    <property type="entry name" value="BB1717-like"/>
    <property type="match status" value="1"/>
</dbReference>
<keyword evidence="3" id="KW-1185">Reference proteome</keyword>
<dbReference type="STRING" id="202789.GCA_001457435_01810"/>
<evidence type="ECO:0008006" key="4">
    <source>
        <dbReference type="Google" id="ProtNLM"/>
    </source>
</evidence>
<dbReference type="EMBL" id="AGWL01000002">
    <property type="protein sequence ID" value="EKU95541.1"/>
    <property type="molecule type" value="Genomic_DNA"/>
</dbReference>
<dbReference type="Proteomes" id="UP000009888">
    <property type="component" value="Unassembled WGS sequence"/>
</dbReference>
<accession>K9EI43</accession>
<evidence type="ECO:0000313" key="2">
    <source>
        <dbReference type="EMBL" id="EKU95541.1"/>
    </source>
</evidence>
<evidence type="ECO:0000256" key="1">
    <source>
        <dbReference type="SAM" id="MobiDB-lite"/>
    </source>
</evidence>
<dbReference type="Pfam" id="PF02586">
    <property type="entry name" value="SRAP"/>
    <property type="match status" value="1"/>
</dbReference>
<feature type="compositionally biased region" description="Low complexity" evidence="1">
    <location>
        <begin position="64"/>
        <end position="93"/>
    </location>
</feature>
<dbReference type="AlphaFoldDB" id="K9EI43"/>
<dbReference type="RefSeq" id="WP_007000546.1">
    <property type="nucleotide sequence ID" value="NZ_JH992955.1"/>
</dbReference>
<evidence type="ECO:0000313" key="3">
    <source>
        <dbReference type="Proteomes" id="UP000009888"/>
    </source>
</evidence>
<dbReference type="PATRIC" id="fig|883066.3.peg.341"/>
<protein>
    <recommendedName>
        <fullName evidence="4">Abasic site processing protein</fullName>
    </recommendedName>
</protein>
<feature type="region of interest" description="Disordered" evidence="1">
    <location>
        <begin position="41"/>
        <end position="94"/>
    </location>
</feature>